<keyword evidence="1" id="KW-0378">Hydrolase</keyword>
<comment type="caution">
    <text evidence="3">The sequence shown here is derived from an EMBL/GenBank/DDBJ whole genome shotgun (WGS) entry which is preliminary data.</text>
</comment>
<dbReference type="InterPro" id="IPR005754">
    <property type="entry name" value="Sortase"/>
</dbReference>
<feature type="signal peptide" evidence="2">
    <location>
        <begin position="1"/>
        <end position="28"/>
    </location>
</feature>
<evidence type="ECO:0000313" key="4">
    <source>
        <dbReference type="Proteomes" id="UP001165580"/>
    </source>
</evidence>
<dbReference type="InterPro" id="IPR042001">
    <property type="entry name" value="Sortase_F"/>
</dbReference>
<gene>
    <name evidence="3" type="ORF">NVV95_17365</name>
</gene>
<name>A0ABT2GJB5_9MICO</name>
<evidence type="ECO:0000313" key="3">
    <source>
        <dbReference type="EMBL" id="MCS5716319.1"/>
    </source>
</evidence>
<dbReference type="Pfam" id="PF04203">
    <property type="entry name" value="Sortase"/>
    <property type="match status" value="1"/>
</dbReference>
<protein>
    <submittedName>
        <fullName evidence="3">Class F sortase</fullName>
    </submittedName>
</protein>
<evidence type="ECO:0000256" key="1">
    <source>
        <dbReference type="ARBA" id="ARBA00022801"/>
    </source>
</evidence>
<feature type="chain" id="PRO_5046311604" evidence="2">
    <location>
        <begin position="29"/>
        <end position="225"/>
    </location>
</feature>
<sequence length="225" mass="21610">MARAGAPLALAAALVAGVLTGCSAPASTAVSAPAAPAATAAPSPSPSASAPVPAAAAPALPAVPRVDAGLPASAPAVPEPARVEVPALGVDVSVVPEGIDDAGALALPEDPGVAAWYEYGPSPFADAGSSVIAAHVDSLQYGLGDFAALAGAPAGTEVLVRSADGTTARFAVVSVETTDKTGVPGATVFDRTGAPRLTLITCGGEFDYGAGHYLSNVIVTAAPVP</sequence>
<keyword evidence="4" id="KW-1185">Reference proteome</keyword>
<dbReference type="InterPro" id="IPR023365">
    <property type="entry name" value="Sortase_dom-sf"/>
</dbReference>
<accession>A0ABT2GJB5</accession>
<dbReference type="Gene3D" id="2.40.260.10">
    <property type="entry name" value="Sortase"/>
    <property type="match status" value="1"/>
</dbReference>
<reference evidence="3" key="1">
    <citation type="submission" date="2022-08" db="EMBL/GenBank/DDBJ databases">
        <authorList>
            <person name="Deng Y."/>
            <person name="Han X.-F."/>
            <person name="Zhang Y.-Q."/>
        </authorList>
    </citation>
    <scope>NUCLEOTIDE SEQUENCE</scope>
    <source>
        <strain evidence="3">CPCC 205716</strain>
    </source>
</reference>
<proteinExistence type="predicted"/>
<evidence type="ECO:0000256" key="2">
    <source>
        <dbReference type="SAM" id="SignalP"/>
    </source>
</evidence>
<dbReference type="EMBL" id="JANTEZ010000010">
    <property type="protein sequence ID" value="MCS5716319.1"/>
    <property type="molecule type" value="Genomic_DNA"/>
</dbReference>
<dbReference type="SUPFAM" id="SSF63817">
    <property type="entry name" value="Sortase"/>
    <property type="match status" value="1"/>
</dbReference>
<keyword evidence="2" id="KW-0732">Signal</keyword>
<dbReference type="PROSITE" id="PS51257">
    <property type="entry name" value="PROKAR_LIPOPROTEIN"/>
    <property type="match status" value="1"/>
</dbReference>
<dbReference type="Proteomes" id="UP001165580">
    <property type="component" value="Unassembled WGS sequence"/>
</dbReference>
<dbReference type="CDD" id="cd05829">
    <property type="entry name" value="Sortase_F"/>
    <property type="match status" value="1"/>
</dbReference>
<dbReference type="RefSeq" id="WP_259487819.1">
    <property type="nucleotide sequence ID" value="NZ_JANTEZ010000010.1"/>
</dbReference>
<organism evidence="3 4">
    <name type="scientific">Herbiconiux gentiana</name>
    <dbReference type="NCBI Taxonomy" id="2970912"/>
    <lineage>
        <taxon>Bacteria</taxon>
        <taxon>Bacillati</taxon>
        <taxon>Actinomycetota</taxon>
        <taxon>Actinomycetes</taxon>
        <taxon>Micrococcales</taxon>
        <taxon>Microbacteriaceae</taxon>
        <taxon>Herbiconiux</taxon>
    </lineage>
</organism>